<feature type="domain" description="Uncharacterized protein YyaB-like PH" evidence="2">
    <location>
        <begin position="54"/>
        <end position="128"/>
    </location>
</feature>
<sequence>MKTVYKSKVDKGLLIAIIAIVLLSYLPLLFEFSWIALALLVVTAAFIADPFCNTSYTIDNGTLHIKCGIFLSSSFPIDRITKISKTNSCLSAPALSMDRIEIRFADKKTLVLSPNQRQAFIDHLRSLNPDIVVKPPL</sequence>
<dbReference type="HOGENOM" id="CLU_129146_3_0_10"/>
<dbReference type="Proteomes" id="UP000006044">
    <property type="component" value="Unassembled WGS sequence"/>
</dbReference>
<evidence type="ECO:0000256" key="1">
    <source>
        <dbReference type="SAM" id="Phobius"/>
    </source>
</evidence>
<keyword evidence="1" id="KW-0812">Transmembrane</keyword>
<dbReference type="STRING" id="742726.HMPREF9448_01798"/>
<dbReference type="RefSeq" id="WP_008862257.1">
    <property type="nucleotide sequence ID" value="NZ_JH815204.1"/>
</dbReference>
<gene>
    <name evidence="3" type="ORF">HMPREF9448_01798</name>
</gene>
<evidence type="ECO:0000313" key="4">
    <source>
        <dbReference type="Proteomes" id="UP000006044"/>
    </source>
</evidence>
<feature type="transmembrane region" description="Helical" evidence="1">
    <location>
        <begin position="12"/>
        <end position="28"/>
    </location>
</feature>
<protein>
    <recommendedName>
        <fullName evidence="2">Uncharacterized protein YyaB-like PH domain-containing protein</fullName>
    </recommendedName>
</protein>
<reference evidence="3 4" key="1">
    <citation type="submission" date="2012-08" db="EMBL/GenBank/DDBJ databases">
        <title>The Genome Sequence of Barnesiella intestinihominis YIT 11860.</title>
        <authorList>
            <consortium name="The Broad Institute Genome Sequencing Platform"/>
            <person name="Earl A."/>
            <person name="Ward D."/>
            <person name="Feldgarden M."/>
            <person name="Gevers D."/>
            <person name="Morotomi M."/>
            <person name="Walker B."/>
            <person name="Young S.K."/>
            <person name="Zeng Q."/>
            <person name="Gargeya S."/>
            <person name="Fitzgerald M."/>
            <person name="Haas B."/>
            <person name="Abouelleil A."/>
            <person name="Alvarado L."/>
            <person name="Arachchi H.M."/>
            <person name="Berlin A.M."/>
            <person name="Chapman S.B."/>
            <person name="Goldberg J."/>
            <person name="Griggs A."/>
            <person name="Gujja S."/>
            <person name="Hansen M."/>
            <person name="Howarth C."/>
            <person name="Imamovic A."/>
            <person name="Larimer J."/>
            <person name="McCowen C."/>
            <person name="Montmayeur A."/>
            <person name="Murphy C."/>
            <person name="Neiman D."/>
            <person name="Pearson M."/>
            <person name="Priest M."/>
            <person name="Roberts A."/>
            <person name="Saif S."/>
            <person name="Shea T."/>
            <person name="Sisk P."/>
            <person name="Sykes S."/>
            <person name="Wortman J."/>
            <person name="Nusbaum C."/>
            <person name="Birren B."/>
        </authorList>
    </citation>
    <scope>NUCLEOTIDE SEQUENCE [LARGE SCALE GENOMIC DNA]</scope>
    <source>
        <strain evidence="3 4">YIT 11860</strain>
    </source>
</reference>
<dbReference type="eggNOG" id="COG3428">
    <property type="taxonomic scope" value="Bacteria"/>
</dbReference>
<dbReference type="GeneID" id="77849034"/>
<feature type="transmembrane region" description="Helical" evidence="1">
    <location>
        <begin position="34"/>
        <end position="52"/>
    </location>
</feature>
<dbReference type="Pfam" id="PF06713">
    <property type="entry name" value="bPH_4"/>
    <property type="match status" value="1"/>
</dbReference>
<dbReference type="EMBL" id="ADLE01000013">
    <property type="protein sequence ID" value="EJZ63402.1"/>
    <property type="molecule type" value="Genomic_DNA"/>
</dbReference>
<comment type="caution">
    <text evidence="3">The sequence shown here is derived from an EMBL/GenBank/DDBJ whole genome shotgun (WGS) entry which is preliminary data.</text>
</comment>
<keyword evidence="1" id="KW-1133">Transmembrane helix</keyword>
<keyword evidence="4" id="KW-1185">Reference proteome</keyword>
<evidence type="ECO:0000313" key="3">
    <source>
        <dbReference type="EMBL" id="EJZ63402.1"/>
    </source>
</evidence>
<dbReference type="InterPro" id="IPR009589">
    <property type="entry name" value="PH_YyaB-like"/>
</dbReference>
<name>K0WVV4_9BACT</name>
<dbReference type="GO" id="GO:0030153">
    <property type="term" value="P:bacteriocin immunity"/>
    <property type="evidence" value="ECO:0007669"/>
    <property type="project" value="InterPro"/>
</dbReference>
<keyword evidence="1" id="KW-0472">Membrane</keyword>
<proteinExistence type="predicted"/>
<evidence type="ECO:0000259" key="2">
    <source>
        <dbReference type="Pfam" id="PF06713"/>
    </source>
</evidence>
<dbReference type="AlphaFoldDB" id="K0WVV4"/>
<organism evidence="3 4">
    <name type="scientific">Barnesiella intestinihominis YIT 11860</name>
    <dbReference type="NCBI Taxonomy" id="742726"/>
    <lineage>
        <taxon>Bacteria</taxon>
        <taxon>Pseudomonadati</taxon>
        <taxon>Bacteroidota</taxon>
        <taxon>Bacteroidia</taxon>
        <taxon>Bacteroidales</taxon>
        <taxon>Barnesiellaceae</taxon>
        <taxon>Barnesiella</taxon>
    </lineage>
</organism>
<dbReference type="OrthoDB" id="1094643at2"/>
<accession>K0WVV4</accession>